<evidence type="ECO:0000313" key="3">
    <source>
        <dbReference type="EMBL" id="ALC16771.1"/>
    </source>
</evidence>
<dbReference type="Proteomes" id="UP000057158">
    <property type="component" value="Chromosome"/>
</dbReference>
<keyword evidence="1" id="KW-0732">Signal</keyword>
<evidence type="ECO:0000313" key="4">
    <source>
        <dbReference type="Proteomes" id="UP000057158"/>
    </source>
</evidence>
<dbReference type="InterPro" id="IPR016088">
    <property type="entry name" value="Chalcone_isomerase_3-sand"/>
</dbReference>
<feature type="domain" description="Chalcone isomerase" evidence="2">
    <location>
        <begin position="22"/>
        <end position="185"/>
    </location>
</feature>
<proteinExistence type="predicted"/>
<name>A0A0M4D1P9_9BACT</name>
<keyword evidence="4" id="KW-1185">Reference proteome</keyword>
<dbReference type="PATRIC" id="fig|1603606.3.peg.2165"/>
<evidence type="ECO:0000256" key="1">
    <source>
        <dbReference type="SAM" id="SignalP"/>
    </source>
</evidence>
<feature type="chain" id="PRO_5005791842" evidence="1">
    <location>
        <begin position="23"/>
        <end position="187"/>
    </location>
</feature>
<accession>A0A0M4D1P9</accession>
<dbReference type="InterPro" id="IPR016087">
    <property type="entry name" value="Chalcone_isomerase"/>
</dbReference>
<feature type="signal peptide" evidence="1">
    <location>
        <begin position="1"/>
        <end position="22"/>
    </location>
</feature>
<dbReference type="SUPFAM" id="SSF54626">
    <property type="entry name" value="Chalcone isomerase"/>
    <property type="match status" value="1"/>
</dbReference>
<sequence>MKMKRILLAALVLMLMAGDLWALEVKGVPIDPAVTLQGQTLELNGVGTRKKFFMAIYVGSLYTAKKVSSGEEAAMDAGGKLIRMNFLYDKLDRQKIVESFAEGLAANSPDLQGSEDVTRFLSWFSKDFVRGDVVDLELDGDGTVSARHNGALLGRLKSPALARGVLLIYLGKKPADDDLKSGMLGQD</sequence>
<organism evidence="3 4">
    <name type="scientific">Desulfuromonas soudanensis</name>
    <dbReference type="NCBI Taxonomy" id="1603606"/>
    <lineage>
        <taxon>Bacteria</taxon>
        <taxon>Pseudomonadati</taxon>
        <taxon>Thermodesulfobacteriota</taxon>
        <taxon>Desulfuromonadia</taxon>
        <taxon>Desulfuromonadales</taxon>
        <taxon>Desulfuromonadaceae</taxon>
        <taxon>Desulfuromonas</taxon>
    </lineage>
</organism>
<dbReference type="Pfam" id="PF16036">
    <property type="entry name" value="Chalcone_3"/>
    <property type="match status" value="1"/>
</dbReference>
<dbReference type="STRING" id="1603606.DSOUD_2003"/>
<dbReference type="GO" id="GO:0016872">
    <property type="term" value="F:intramolecular lyase activity"/>
    <property type="evidence" value="ECO:0007669"/>
    <property type="project" value="InterPro"/>
</dbReference>
<dbReference type="AlphaFoldDB" id="A0A0M4D1P9"/>
<dbReference type="InterPro" id="IPR036298">
    <property type="entry name" value="Chalcone_isomerase_sf"/>
</dbReference>
<protein>
    <submittedName>
        <fullName evidence="3">Chalcone-flavanone isomerase</fullName>
    </submittedName>
</protein>
<keyword evidence="3" id="KW-0413">Isomerase</keyword>
<dbReference type="Gene3D" id="3.50.70.10">
    <property type="match status" value="1"/>
</dbReference>
<gene>
    <name evidence="3" type="ORF">DSOUD_2003</name>
</gene>
<dbReference type="KEGG" id="des:DSOUD_2003"/>
<reference evidence="3 4" key="1">
    <citation type="submission" date="2015-07" db="EMBL/GenBank/DDBJ databases">
        <title>Isolation and Genomic Characterization of a Novel Halophilic Metal-Reducing Deltaproteobacterium from the Deep Subsurface.</title>
        <authorList>
            <person name="Badalamenti J.P."/>
            <person name="Summers Z.M."/>
            <person name="Gralnick J.A."/>
            <person name="Bond D.R."/>
        </authorList>
    </citation>
    <scope>NUCLEOTIDE SEQUENCE [LARGE SCALE GENOMIC DNA]</scope>
    <source>
        <strain evidence="3 4">WTL</strain>
    </source>
</reference>
<evidence type="ECO:0000259" key="2">
    <source>
        <dbReference type="Pfam" id="PF16036"/>
    </source>
</evidence>
<dbReference type="EMBL" id="CP010802">
    <property type="protein sequence ID" value="ALC16771.1"/>
    <property type="molecule type" value="Genomic_DNA"/>
</dbReference>